<keyword evidence="2 4" id="KW-0238">DNA-binding</keyword>
<dbReference type="Gene3D" id="1.10.357.10">
    <property type="entry name" value="Tetracycline Repressor, domain 2"/>
    <property type="match status" value="1"/>
</dbReference>
<dbReference type="InterPro" id="IPR001647">
    <property type="entry name" value="HTH_TetR"/>
</dbReference>
<evidence type="ECO:0000313" key="6">
    <source>
        <dbReference type="EMBL" id="PPJ32048.1"/>
    </source>
</evidence>
<evidence type="ECO:0000256" key="1">
    <source>
        <dbReference type="ARBA" id="ARBA00023015"/>
    </source>
</evidence>
<dbReference type="PANTHER" id="PTHR30055:SF238">
    <property type="entry name" value="MYCOFACTOCIN BIOSYNTHESIS TRANSCRIPTIONAL REGULATOR MFTR-RELATED"/>
    <property type="match status" value="1"/>
</dbReference>
<keyword evidence="3" id="KW-0804">Transcription</keyword>
<dbReference type="InterPro" id="IPR009057">
    <property type="entry name" value="Homeodomain-like_sf"/>
</dbReference>
<dbReference type="GO" id="GO:0000976">
    <property type="term" value="F:transcription cis-regulatory region binding"/>
    <property type="evidence" value="ECO:0007669"/>
    <property type="project" value="TreeGrafter"/>
</dbReference>
<protein>
    <submittedName>
        <fullName evidence="6">TetR family transcriptional regulator</fullName>
    </submittedName>
</protein>
<evidence type="ECO:0000259" key="5">
    <source>
        <dbReference type="PROSITE" id="PS50977"/>
    </source>
</evidence>
<dbReference type="InterPro" id="IPR050109">
    <property type="entry name" value="HTH-type_TetR-like_transc_reg"/>
</dbReference>
<feature type="domain" description="HTH tetR-type" evidence="5">
    <location>
        <begin position="6"/>
        <end position="66"/>
    </location>
</feature>
<dbReference type="GO" id="GO:0003700">
    <property type="term" value="F:DNA-binding transcription factor activity"/>
    <property type="evidence" value="ECO:0007669"/>
    <property type="project" value="TreeGrafter"/>
</dbReference>
<evidence type="ECO:0000313" key="7">
    <source>
        <dbReference type="Proteomes" id="UP000238356"/>
    </source>
</evidence>
<name>A0A2S6AD90_9NOCA</name>
<dbReference type="InterPro" id="IPR023772">
    <property type="entry name" value="DNA-bd_HTH_TetR-type_CS"/>
</dbReference>
<accession>A0A2S6AD90</accession>
<feature type="DNA-binding region" description="H-T-H motif" evidence="4">
    <location>
        <begin position="29"/>
        <end position="48"/>
    </location>
</feature>
<gene>
    <name evidence="6" type="ORF">C5F51_04190</name>
</gene>
<dbReference type="Proteomes" id="UP000238356">
    <property type="component" value="Unassembled WGS sequence"/>
</dbReference>
<keyword evidence="7" id="KW-1185">Reference proteome</keyword>
<sequence length="201" mass="21403">MSRWEPDARGRLARAALELYAERGFDETTVAEIAERAGLTERTFFRHFADKREVLFGGQDLLSSAIAEAVTTAPADADPMATAVAAIQAAGAQIPDLPAWQLRRRAVIAANPALQERELRKMAVLGGELADALRTAGVAEADATLCARVAVTVFGIAFDRWVDGSSTRELSHVIAEVFAELRTAVSAGRTVAEGERAGDPG</sequence>
<dbReference type="RefSeq" id="WP_104362539.1">
    <property type="nucleotide sequence ID" value="NZ_PSZD01000002.1"/>
</dbReference>
<dbReference type="EMBL" id="PSZD01000002">
    <property type="protein sequence ID" value="PPJ32048.1"/>
    <property type="molecule type" value="Genomic_DNA"/>
</dbReference>
<evidence type="ECO:0000256" key="2">
    <source>
        <dbReference type="ARBA" id="ARBA00023125"/>
    </source>
</evidence>
<comment type="caution">
    <text evidence="6">The sequence shown here is derived from an EMBL/GenBank/DDBJ whole genome shotgun (WGS) entry which is preliminary data.</text>
</comment>
<evidence type="ECO:0000256" key="3">
    <source>
        <dbReference type="ARBA" id="ARBA00023163"/>
    </source>
</evidence>
<dbReference type="PROSITE" id="PS50977">
    <property type="entry name" value="HTH_TETR_2"/>
    <property type="match status" value="1"/>
</dbReference>
<reference evidence="6 7" key="1">
    <citation type="submission" date="2018-02" db="EMBL/GenBank/DDBJ databases">
        <title>8 Nocardia nova and 1 Nocardia cyriacigeorgica strain used for evolution to TMP-SMX.</title>
        <authorList>
            <person name="Mehta H."/>
            <person name="Weng J."/>
            <person name="Shamoo Y."/>
        </authorList>
    </citation>
    <scope>NUCLEOTIDE SEQUENCE [LARGE SCALE GENOMIC DNA]</scope>
    <source>
        <strain evidence="6 7">BAA2227</strain>
    </source>
</reference>
<dbReference type="PANTHER" id="PTHR30055">
    <property type="entry name" value="HTH-TYPE TRANSCRIPTIONAL REGULATOR RUTR"/>
    <property type="match status" value="1"/>
</dbReference>
<dbReference type="Pfam" id="PF00440">
    <property type="entry name" value="TetR_N"/>
    <property type="match status" value="1"/>
</dbReference>
<organism evidence="6 7">
    <name type="scientific">Nocardia nova</name>
    <dbReference type="NCBI Taxonomy" id="37330"/>
    <lineage>
        <taxon>Bacteria</taxon>
        <taxon>Bacillati</taxon>
        <taxon>Actinomycetota</taxon>
        <taxon>Actinomycetes</taxon>
        <taxon>Mycobacteriales</taxon>
        <taxon>Nocardiaceae</taxon>
        <taxon>Nocardia</taxon>
    </lineage>
</organism>
<dbReference type="SUPFAM" id="SSF46689">
    <property type="entry name" value="Homeodomain-like"/>
    <property type="match status" value="1"/>
</dbReference>
<proteinExistence type="predicted"/>
<evidence type="ECO:0000256" key="4">
    <source>
        <dbReference type="PROSITE-ProRule" id="PRU00335"/>
    </source>
</evidence>
<dbReference type="PRINTS" id="PR00455">
    <property type="entry name" value="HTHTETR"/>
</dbReference>
<dbReference type="AlphaFoldDB" id="A0A2S6AD90"/>
<keyword evidence="1" id="KW-0805">Transcription regulation</keyword>
<dbReference type="PROSITE" id="PS01081">
    <property type="entry name" value="HTH_TETR_1"/>
    <property type="match status" value="1"/>
</dbReference>